<proteinExistence type="predicted"/>
<reference evidence="2" key="1">
    <citation type="journal article" date="2024" name="Proc. Natl. Acad. Sci. U.S.A.">
        <title>Extraordinary preservation of gene collinearity over three hundred million years revealed in homosporous lycophytes.</title>
        <authorList>
            <person name="Li C."/>
            <person name="Wickell D."/>
            <person name="Kuo L.Y."/>
            <person name="Chen X."/>
            <person name="Nie B."/>
            <person name="Liao X."/>
            <person name="Peng D."/>
            <person name="Ji J."/>
            <person name="Jenkins J."/>
            <person name="Williams M."/>
            <person name="Shu S."/>
            <person name="Plott C."/>
            <person name="Barry K."/>
            <person name="Rajasekar S."/>
            <person name="Grimwood J."/>
            <person name="Han X."/>
            <person name="Sun S."/>
            <person name="Hou Z."/>
            <person name="He W."/>
            <person name="Dai G."/>
            <person name="Sun C."/>
            <person name="Schmutz J."/>
            <person name="Leebens-Mack J.H."/>
            <person name="Li F.W."/>
            <person name="Wang L."/>
        </authorList>
    </citation>
    <scope>NUCLEOTIDE SEQUENCE [LARGE SCALE GENOMIC DNA]</scope>
    <source>
        <strain evidence="2">cv. PW_Plant_1</strain>
    </source>
</reference>
<dbReference type="Proteomes" id="UP001162992">
    <property type="component" value="Chromosome 1"/>
</dbReference>
<accession>A0ACC2ENW6</accession>
<evidence type="ECO:0000313" key="1">
    <source>
        <dbReference type="EMBL" id="KAJ7568214.1"/>
    </source>
</evidence>
<sequence length="592" mass="66840">MNGLRILLRGTSPPLTQPLSPSCFSLYCIPMPSSPFTTFSCLAAPSFFGIRSIPSHYHLHSGNARRREMAGTSGANIMSAVKENIELTEVEQKIFAKMMDAVRHFNLSTQLRVAGGWVRDKLLGKDCYDIDIALDNMLGRDFCEKLNDYLQTIGEETKNVAVIMSNPDQSKHLETARMRVNGIWIDFVNLRAETYADNSRIPKMEFGTAEQDAYRRDLTINSLFFNINTGSVEDFTTRGFSDLRNGIISTPLPPRCTFLDDPLRVLRAVRFGARFNFSLDEELKKAAAAKEVTDALSNKVSLERIGHEIELMLTGPRPVEAMHLLVELDLFSTVFKPPPNLADSIPDNWPRLCVSCMEMVLKTLDLFGSTKLLTEQKKLCFLSALFWPLRDVTVAQKKNRQIRVSSIIIRESLKLKVSDGDAVLALHDAAKEFIKITVKFSKGGDDVANNKRDFGLNGSLQSSHEADMRVQLGLLLMKIRVLWRSALVISSILQDQMDYSWILDGNGSLEAAKHCIEFENLILRLGLENIWELKPLLDGQLIMEVLGLQNGGPQIKEFKDRAFRWQLAHPTATVKECLDWFQEEHSKRIKTQ</sequence>
<organism evidence="1 2">
    <name type="scientific">Diphasiastrum complanatum</name>
    <name type="common">Issler's clubmoss</name>
    <name type="synonym">Lycopodium complanatum</name>
    <dbReference type="NCBI Taxonomy" id="34168"/>
    <lineage>
        <taxon>Eukaryota</taxon>
        <taxon>Viridiplantae</taxon>
        <taxon>Streptophyta</taxon>
        <taxon>Embryophyta</taxon>
        <taxon>Tracheophyta</taxon>
        <taxon>Lycopodiopsida</taxon>
        <taxon>Lycopodiales</taxon>
        <taxon>Lycopodiaceae</taxon>
        <taxon>Lycopodioideae</taxon>
        <taxon>Diphasiastrum</taxon>
    </lineage>
</organism>
<protein>
    <submittedName>
        <fullName evidence="1">Uncharacterized protein</fullName>
    </submittedName>
</protein>
<dbReference type="EMBL" id="CM055092">
    <property type="protein sequence ID" value="KAJ7568214.1"/>
    <property type="molecule type" value="Genomic_DNA"/>
</dbReference>
<name>A0ACC2ENW6_DIPCM</name>
<evidence type="ECO:0000313" key="2">
    <source>
        <dbReference type="Proteomes" id="UP001162992"/>
    </source>
</evidence>
<keyword evidence="2" id="KW-1185">Reference proteome</keyword>
<gene>
    <name evidence="1" type="ORF">O6H91_01G023500</name>
</gene>
<comment type="caution">
    <text evidence="1">The sequence shown here is derived from an EMBL/GenBank/DDBJ whole genome shotgun (WGS) entry which is preliminary data.</text>
</comment>